<sequence>MLTASPTHILQTESTDTISHIVLKAPRAHLIESNGDGFGSYIERLINVAHTTHQSFPNLMHTLNDLINFIHKELERTYDKYQFSIIAGNHFDHGQILSSHFALIEHTGIKILIFSSIGCSYKIISTTTTDNINDNLRSLPW</sequence>
<reference evidence="1" key="1">
    <citation type="submission" date="2021-02" db="EMBL/GenBank/DDBJ databases">
        <authorList>
            <person name="Nowell W R."/>
        </authorList>
    </citation>
    <scope>NUCLEOTIDE SEQUENCE</scope>
</reference>
<dbReference type="EMBL" id="CAJNOE010000927">
    <property type="protein sequence ID" value="CAF1360068.1"/>
    <property type="molecule type" value="Genomic_DNA"/>
</dbReference>
<dbReference type="Proteomes" id="UP000663868">
    <property type="component" value="Unassembled WGS sequence"/>
</dbReference>
<evidence type="ECO:0000313" key="1">
    <source>
        <dbReference type="EMBL" id="CAF1360068.1"/>
    </source>
</evidence>
<proteinExistence type="predicted"/>
<protein>
    <submittedName>
        <fullName evidence="1">Uncharacterized protein</fullName>
    </submittedName>
</protein>
<dbReference type="EMBL" id="CAJOBB010001331">
    <property type="protein sequence ID" value="CAF3842265.1"/>
    <property type="molecule type" value="Genomic_DNA"/>
</dbReference>
<gene>
    <name evidence="1" type="ORF">IZO911_LOCUS37267</name>
    <name evidence="2" type="ORF">KXQ929_LOCUS19561</name>
</gene>
<organism evidence="1 3">
    <name type="scientific">Adineta steineri</name>
    <dbReference type="NCBI Taxonomy" id="433720"/>
    <lineage>
        <taxon>Eukaryota</taxon>
        <taxon>Metazoa</taxon>
        <taxon>Spiralia</taxon>
        <taxon>Gnathifera</taxon>
        <taxon>Rotifera</taxon>
        <taxon>Eurotatoria</taxon>
        <taxon>Bdelloidea</taxon>
        <taxon>Adinetida</taxon>
        <taxon>Adinetidae</taxon>
        <taxon>Adineta</taxon>
    </lineage>
</organism>
<dbReference type="Proteomes" id="UP000663860">
    <property type="component" value="Unassembled WGS sequence"/>
</dbReference>
<dbReference type="AlphaFoldDB" id="A0A815I7K4"/>
<accession>A0A815I7K4</accession>
<name>A0A815I7K4_9BILA</name>
<evidence type="ECO:0000313" key="3">
    <source>
        <dbReference type="Proteomes" id="UP000663860"/>
    </source>
</evidence>
<comment type="caution">
    <text evidence="1">The sequence shown here is derived from an EMBL/GenBank/DDBJ whole genome shotgun (WGS) entry which is preliminary data.</text>
</comment>
<evidence type="ECO:0000313" key="2">
    <source>
        <dbReference type="EMBL" id="CAF3842265.1"/>
    </source>
</evidence>